<dbReference type="PATRIC" id="fig|1121405.3.peg.3054"/>
<sequence length="69" mass="7587">MKYGARNTIKSKVTSLNKGDVMSPAKFEITDLVEMASVLTTESAESLDLKPNDEVQLIIKAIHVLPVKE</sequence>
<dbReference type="Proteomes" id="UP000014977">
    <property type="component" value="Unassembled WGS sequence"/>
</dbReference>
<name>S7TKQ8_DESML</name>
<evidence type="ECO:0000313" key="3">
    <source>
        <dbReference type="Proteomes" id="UP000014977"/>
    </source>
</evidence>
<evidence type="ECO:0000313" key="2">
    <source>
        <dbReference type="EMBL" id="EPR37767.1"/>
    </source>
</evidence>
<keyword evidence="3" id="KW-1185">Reference proteome</keyword>
<dbReference type="STRING" id="897.B2D07_07495"/>
<dbReference type="Gene3D" id="2.40.50.100">
    <property type="match status" value="1"/>
</dbReference>
<dbReference type="InterPro" id="IPR005116">
    <property type="entry name" value="Transp-assoc_OB_typ1"/>
</dbReference>
<proteinExistence type="predicted"/>
<dbReference type="RefSeq" id="WP_020878045.1">
    <property type="nucleotide sequence ID" value="NZ_ATHJ01000099.1"/>
</dbReference>
<feature type="domain" description="Transport-associated OB type 1" evidence="1">
    <location>
        <begin position="5"/>
        <end position="64"/>
    </location>
</feature>
<dbReference type="SUPFAM" id="SSF50331">
    <property type="entry name" value="MOP-like"/>
    <property type="match status" value="1"/>
</dbReference>
<organism evidence="2 3">
    <name type="scientific">Desulfococcus multivorans DSM 2059</name>
    <dbReference type="NCBI Taxonomy" id="1121405"/>
    <lineage>
        <taxon>Bacteria</taxon>
        <taxon>Pseudomonadati</taxon>
        <taxon>Thermodesulfobacteriota</taxon>
        <taxon>Desulfobacteria</taxon>
        <taxon>Desulfobacterales</taxon>
        <taxon>Desulfococcaceae</taxon>
        <taxon>Desulfococcus</taxon>
    </lineage>
</organism>
<dbReference type="Pfam" id="PF03459">
    <property type="entry name" value="TOBE"/>
    <property type="match status" value="1"/>
</dbReference>
<comment type="caution">
    <text evidence="2">The sequence shown here is derived from an EMBL/GenBank/DDBJ whole genome shotgun (WGS) entry which is preliminary data.</text>
</comment>
<reference evidence="2 3" key="1">
    <citation type="journal article" date="2013" name="Genome Announc.">
        <title>Draft genome sequences for three mercury-methylating, sulfate-reducing bacteria.</title>
        <authorList>
            <person name="Brown S.D."/>
            <person name="Hurt R.A.Jr."/>
            <person name="Gilmour C.C."/>
            <person name="Elias D.A."/>
        </authorList>
    </citation>
    <scope>NUCLEOTIDE SEQUENCE [LARGE SCALE GENOMIC DNA]</scope>
    <source>
        <strain evidence="2 3">DSM 2059</strain>
    </source>
</reference>
<dbReference type="AlphaFoldDB" id="S7TKQ8"/>
<dbReference type="EMBL" id="ATHJ01000099">
    <property type="protein sequence ID" value="EPR37767.1"/>
    <property type="molecule type" value="Genomic_DNA"/>
</dbReference>
<gene>
    <name evidence="2" type="ORF">dsmv_2978</name>
</gene>
<evidence type="ECO:0000259" key="1">
    <source>
        <dbReference type="Pfam" id="PF03459"/>
    </source>
</evidence>
<accession>S7TKQ8</accession>
<dbReference type="eggNOG" id="COG3585">
    <property type="taxonomic scope" value="Bacteria"/>
</dbReference>
<dbReference type="OrthoDB" id="5459633at2"/>
<protein>
    <submittedName>
        <fullName evidence="2">TOBE domain-containing protein</fullName>
    </submittedName>
</protein>
<dbReference type="InterPro" id="IPR008995">
    <property type="entry name" value="Mo/tungstate-bd_C_term_dom"/>
</dbReference>